<comment type="caution">
    <text evidence="11">The sequence shown here is derived from an EMBL/GenBank/DDBJ whole genome shotgun (WGS) entry which is preliminary data.</text>
</comment>
<gene>
    <name evidence="11" type="ORF">V1264_002939</name>
</gene>
<proteinExistence type="inferred from homology"/>
<dbReference type="Pfam" id="PF13450">
    <property type="entry name" value="NAD_binding_8"/>
    <property type="match status" value="1"/>
</dbReference>
<comment type="cofactor">
    <cofactor evidence="1">
        <name>FAD</name>
        <dbReference type="ChEBI" id="CHEBI:57692"/>
    </cofactor>
</comment>
<evidence type="ECO:0000313" key="12">
    <source>
        <dbReference type="Proteomes" id="UP001374579"/>
    </source>
</evidence>
<evidence type="ECO:0000256" key="4">
    <source>
        <dbReference type="ARBA" id="ARBA00022729"/>
    </source>
</evidence>
<keyword evidence="4 9" id="KW-0732">Signal</keyword>
<dbReference type="Proteomes" id="UP001374579">
    <property type="component" value="Unassembled WGS sequence"/>
</dbReference>
<feature type="region of interest" description="Disordered" evidence="8">
    <location>
        <begin position="503"/>
        <end position="524"/>
    </location>
</feature>
<evidence type="ECO:0000259" key="10">
    <source>
        <dbReference type="Pfam" id="PF07156"/>
    </source>
</evidence>
<feature type="signal peptide" evidence="9">
    <location>
        <begin position="1"/>
        <end position="30"/>
    </location>
</feature>
<evidence type="ECO:0000256" key="9">
    <source>
        <dbReference type="SAM" id="SignalP"/>
    </source>
</evidence>
<protein>
    <recommendedName>
        <fullName evidence="10">Prenylcysteine lyase domain-containing protein</fullName>
    </recommendedName>
</protein>
<evidence type="ECO:0000256" key="3">
    <source>
        <dbReference type="ARBA" id="ARBA00022630"/>
    </source>
</evidence>
<dbReference type="GO" id="GO:0030328">
    <property type="term" value="P:prenylcysteine catabolic process"/>
    <property type="evidence" value="ECO:0007669"/>
    <property type="project" value="InterPro"/>
</dbReference>
<dbReference type="InterPro" id="IPR036188">
    <property type="entry name" value="FAD/NAD-bd_sf"/>
</dbReference>
<dbReference type="AlphaFoldDB" id="A0AAN9B7A0"/>
<dbReference type="InterPro" id="IPR010795">
    <property type="entry name" value="Prenylcys_lyase"/>
</dbReference>
<dbReference type="InterPro" id="IPR017046">
    <property type="entry name" value="Prenylcysteine_Oxase1"/>
</dbReference>
<dbReference type="PANTHER" id="PTHR15944">
    <property type="entry name" value="FARNESYLCYSTEINE LYASE"/>
    <property type="match status" value="1"/>
</dbReference>
<sequence>MAASTKISTALKMLLCLLLFIPTNQLCAYAQDDEEIPKVGIIGGGIGGTTAAYFLRQLFGDKLKVDILEADKIGGRLALINIGGQDYEAGGAIIHPKNRYMVNFTEQFGLHRKDPSKDTLGLYNSKDGLFFKTSSWKAVTLAKLFWRYGWDVKRIQDWVAEMMGSFERIYDYQNQGMAFTNVEDLLRSMDESFINYTRINCRTMFKDAGFSDKFIDELVMGGLRENYGQTTDAHGFVGAVSMAGVEPGLWAVKGGNKKVPESMLKASGAHFNQAVVTQVFQVKSEGGTVSYEVQYLKTDAKQGEEKEGSKEYDILIVATPLKSESKYQIQFEDFPSGLRLPNVPYHPLEVLFVHGRPNKTYFGVEKLEELPSNIMTTDTEVFFNKLGIQSPVDNKEHLKGKPDQEEGYGVWKTFLNKVPTEKEVGSIFDSRKDLRLVSWKAYPEYTPNMELPSFVLHDRLYYINAVEAAASAMEMSAIGGRNVAILAYNQWFGHFDKIDEHTFPSAKGDPAFTSEGEGRRPDEL</sequence>
<keyword evidence="6" id="KW-0560">Oxidoreductase</keyword>
<organism evidence="11 12">
    <name type="scientific">Littorina saxatilis</name>
    <dbReference type="NCBI Taxonomy" id="31220"/>
    <lineage>
        <taxon>Eukaryota</taxon>
        <taxon>Metazoa</taxon>
        <taxon>Spiralia</taxon>
        <taxon>Lophotrochozoa</taxon>
        <taxon>Mollusca</taxon>
        <taxon>Gastropoda</taxon>
        <taxon>Caenogastropoda</taxon>
        <taxon>Littorinimorpha</taxon>
        <taxon>Littorinoidea</taxon>
        <taxon>Littorinidae</taxon>
        <taxon>Littorina</taxon>
    </lineage>
</organism>
<keyword evidence="5" id="KW-0274">FAD</keyword>
<dbReference type="Gene3D" id="3.50.50.60">
    <property type="entry name" value="FAD/NAD(P)-binding domain"/>
    <property type="match status" value="1"/>
</dbReference>
<feature type="chain" id="PRO_5042998842" description="Prenylcysteine lyase domain-containing protein" evidence="9">
    <location>
        <begin position="31"/>
        <end position="524"/>
    </location>
</feature>
<evidence type="ECO:0000256" key="5">
    <source>
        <dbReference type="ARBA" id="ARBA00022827"/>
    </source>
</evidence>
<evidence type="ECO:0000256" key="2">
    <source>
        <dbReference type="ARBA" id="ARBA00009967"/>
    </source>
</evidence>
<comment type="similarity">
    <text evidence="2">Belongs to the prenylcysteine oxidase family.</text>
</comment>
<feature type="domain" description="Prenylcysteine lyase" evidence="10">
    <location>
        <begin position="131"/>
        <end position="500"/>
    </location>
</feature>
<evidence type="ECO:0000256" key="8">
    <source>
        <dbReference type="SAM" id="MobiDB-lite"/>
    </source>
</evidence>
<dbReference type="GO" id="GO:0001735">
    <property type="term" value="F:prenylcysteine oxidase activity"/>
    <property type="evidence" value="ECO:0007669"/>
    <property type="project" value="InterPro"/>
</dbReference>
<dbReference type="SUPFAM" id="SSF51905">
    <property type="entry name" value="FAD/NAD(P)-binding domain"/>
    <property type="match status" value="1"/>
</dbReference>
<dbReference type="GO" id="GO:0030327">
    <property type="term" value="P:prenylated protein catabolic process"/>
    <property type="evidence" value="ECO:0007669"/>
    <property type="project" value="TreeGrafter"/>
</dbReference>
<dbReference type="PANTHER" id="PTHR15944:SF0">
    <property type="entry name" value="PRENYLCYSTEINE LYASE DOMAIN-CONTAINING PROTEIN"/>
    <property type="match status" value="1"/>
</dbReference>
<name>A0AAN9B7A0_9CAEN</name>
<keyword evidence="12" id="KW-1185">Reference proteome</keyword>
<evidence type="ECO:0000256" key="7">
    <source>
        <dbReference type="ARBA" id="ARBA00023180"/>
    </source>
</evidence>
<evidence type="ECO:0000256" key="6">
    <source>
        <dbReference type="ARBA" id="ARBA00023002"/>
    </source>
</evidence>
<dbReference type="Pfam" id="PF07156">
    <property type="entry name" value="Prenylcys_lyase"/>
    <property type="match status" value="1"/>
</dbReference>
<evidence type="ECO:0000256" key="1">
    <source>
        <dbReference type="ARBA" id="ARBA00001974"/>
    </source>
</evidence>
<dbReference type="EMBL" id="JBAMIC010000012">
    <property type="protein sequence ID" value="KAK7098695.1"/>
    <property type="molecule type" value="Genomic_DNA"/>
</dbReference>
<keyword evidence="3" id="KW-0285">Flavoprotein</keyword>
<reference evidence="11 12" key="1">
    <citation type="submission" date="2024-02" db="EMBL/GenBank/DDBJ databases">
        <title>Chromosome-scale genome assembly of the rough periwinkle Littorina saxatilis.</title>
        <authorList>
            <person name="De Jode A."/>
            <person name="Faria R."/>
            <person name="Formenti G."/>
            <person name="Sims Y."/>
            <person name="Smith T.P."/>
            <person name="Tracey A."/>
            <person name="Wood J.M.D."/>
            <person name="Zagrodzka Z.B."/>
            <person name="Johannesson K."/>
            <person name="Butlin R.K."/>
            <person name="Leder E.H."/>
        </authorList>
    </citation>
    <scope>NUCLEOTIDE SEQUENCE [LARGE SCALE GENOMIC DNA]</scope>
    <source>
        <strain evidence="11">Snail1</strain>
        <tissue evidence="11">Muscle</tissue>
    </source>
</reference>
<accession>A0AAN9B7A0</accession>
<evidence type="ECO:0000313" key="11">
    <source>
        <dbReference type="EMBL" id="KAK7098695.1"/>
    </source>
</evidence>
<keyword evidence="7" id="KW-0325">Glycoprotein</keyword>